<dbReference type="GO" id="GO:0005634">
    <property type="term" value="C:nucleus"/>
    <property type="evidence" value="ECO:0007669"/>
    <property type="project" value="TreeGrafter"/>
</dbReference>
<dbReference type="SMART" id="SM00558">
    <property type="entry name" value="JmjC"/>
    <property type="match status" value="1"/>
</dbReference>
<dbReference type="InterPro" id="IPR003347">
    <property type="entry name" value="JmjC_dom"/>
</dbReference>
<dbReference type="Proteomes" id="UP000245946">
    <property type="component" value="Unassembled WGS sequence"/>
</dbReference>
<dbReference type="AlphaFoldDB" id="A0A316Z7B7"/>
<sequence>MGSSAAAEIPVLDEPPSYADFRRDFLEPNRPCLVRGLAEHWSGRQWVHCSSSKAGPLHPAFAELQRLYAAHTVPLVQPGAAAEDEECRRSALLPEAIAQLAKGQRGYIKDWHLVQQLAPGEAPPYTTPDIFADDWMNNVERGADDFRFCYAGVQGSGTSLHRDADTSYSWSTNLVGRKRWRFFPPESGPGLHRFPDNPTSELASSIDDMDARHARGELGLFKAGKAGWHAWAAVRGSCTECTQEEGETIFVPSGWFHDVLNLTDCISLNHNWMNAHNLPSLYASLAQAVDASAAALSDVEEQLRATSADEASWQREWWSIVLQLVAADQGWAWAGFWRIVRRALEHAPCEARLRPPDAFTHARVRSCVEDFGRRAEAAWVDESTR</sequence>
<dbReference type="GO" id="GO:0016706">
    <property type="term" value="F:2-oxoglutarate-dependent dioxygenase activity"/>
    <property type="evidence" value="ECO:0007669"/>
    <property type="project" value="TreeGrafter"/>
</dbReference>
<keyword evidence="3" id="KW-1185">Reference proteome</keyword>
<name>A0A316Z7B7_9BASI</name>
<dbReference type="Gene3D" id="2.60.120.650">
    <property type="entry name" value="Cupin"/>
    <property type="match status" value="1"/>
</dbReference>
<gene>
    <name evidence="2" type="ORF">FA09DRAFT_311387</name>
</gene>
<feature type="non-terminal residue" evidence="2">
    <location>
        <position position="385"/>
    </location>
</feature>
<dbReference type="GO" id="GO:0005737">
    <property type="term" value="C:cytoplasm"/>
    <property type="evidence" value="ECO:0007669"/>
    <property type="project" value="TreeGrafter"/>
</dbReference>
<feature type="domain" description="JmjC" evidence="1">
    <location>
        <begin position="112"/>
        <end position="289"/>
    </location>
</feature>
<protein>
    <submittedName>
        <fullName evidence="2">Clavaminate synthase-like protein</fullName>
    </submittedName>
</protein>
<dbReference type="OrthoDB" id="424465at2759"/>
<dbReference type="STRING" id="58919.A0A316Z7B7"/>
<dbReference type="EMBL" id="KZ819301">
    <property type="protein sequence ID" value="PWN96125.1"/>
    <property type="molecule type" value="Genomic_DNA"/>
</dbReference>
<organism evidence="2 3">
    <name type="scientific">Tilletiopsis washingtonensis</name>
    <dbReference type="NCBI Taxonomy" id="58919"/>
    <lineage>
        <taxon>Eukaryota</taxon>
        <taxon>Fungi</taxon>
        <taxon>Dikarya</taxon>
        <taxon>Basidiomycota</taxon>
        <taxon>Ustilaginomycotina</taxon>
        <taxon>Exobasidiomycetes</taxon>
        <taxon>Entylomatales</taxon>
        <taxon>Entylomatales incertae sedis</taxon>
        <taxon>Tilletiopsis</taxon>
    </lineage>
</organism>
<evidence type="ECO:0000313" key="3">
    <source>
        <dbReference type="Proteomes" id="UP000245946"/>
    </source>
</evidence>
<evidence type="ECO:0000313" key="2">
    <source>
        <dbReference type="EMBL" id="PWN96125.1"/>
    </source>
</evidence>
<evidence type="ECO:0000259" key="1">
    <source>
        <dbReference type="PROSITE" id="PS51184"/>
    </source>
</evidence>
<proteinExistence type="predicted"/>
<reference evidence="2 3" key="1">
    <citation type="journal article" date="2018" name="Mol. Biol. Evol.">
        <title>Broad Genomic Sampling Reveals a Smut Pathogenic Ancestry of the Fungal Clade Ustilaginomycotina.</title>
        <authorList>
            <person name="Kijpornyongpan T."/>
            <person name="Mondo S.J."/>
            <person name="Barry K."/>
            <person name="Sandor L."/>
            <person name="Lee J."/>
            <person name="Lipzen A."/>
            <person name="Pangilinan J."/>
            <person name="LaButti K."/>
            <person name="Hainaut M."/>
            <person name="Henrissat B."/>
            <person name="Grigoriev I.V."/>
            <person name="Spatafora J.W."/>
            <person name="Aime M.C."/>
        </authorList>
    </citation>
    <scope>NUCLEOTIDE SEQUENCE [LARGE SCALE GENOMIC DNA]</scope>
    <source>
        <strain evidence="2 3">MCA 4186</strain>
    </source>
</reference>
<dbReference type="PROSITE" id="PS51184">
    <property type="entry name" value="JMJC"/>
    <property type="match status" value="1"/>
</dbReference>
<dbReference type="RefSeq" id="XP_025596404.1">
    <property type="nucleotide sequence ID" value="XM_025740661.1"/>
</dbReference>
<dbReference type="Pfam" id="PF13621">
    <property type="entry name" value="Cupin_8"/>
    <property type="match status" value="1"/>
</dbReference>
<accession>A0A316Z7B7</accession>
<dbReference type="PANTHER" id="PTHR12480">
    <property type="entry name" value="ARGININE DEMETHYLASE AND LYSYL-HYDROXYLASE JMJD"/>
    <property type="match status" value="1"/>
</dbReference>
<dbReference type="GeneID" id="37268207"/>
<dbReference type="InterPro" id="IPR041667">
    <property type="entry name" value="Cupin_8"/>
</dbReference>
<dbReference type="PANTHER" id="PTHR12480:SF6">
    <property type="entry name" value="2-OXOGLUTARATE AND IRON-DEPENDENT OXYGENASE JMJD4"/>
    <property type="match status" value="1"/>
</dbReference>
<dbReference type="GO" id="GO:0045905">
    <property type="term" value="P:positive regulation of translational termination"/>
    <property type="evidence" value="ECO:0007669"/>
    <property type="project" value="TreeGrafter"/>
</dbReference>
<dbReference type="SUPFAM" id="SSF51197">
    <property type="entry name" value="Clavaminate synthase-like"/>
    <property type="match status" value="1"/>
</dbReference>
<dbReference type="InterPro" id="IPR050910">
    <property type="entry name" value="JMJD6_ArgDemeth/LysHydrox"/>
</dbReference>
<dbReference type="GO" id="GO:0043565">
    <property type="term" value="F:sequence-specific DNA binding"/>
    <property type="evidence" value="ECO:0007669"/>
    <property type="project" value="TreeGrafter"/>
</dbReference>